<dbReference type="Proteomes" id="UP000229401">
    <property type="component" value="Unassembled WGS sequence"/>
</dbReference>
<dbReference type="EMBL" id="PFLI01000001">
    <property type="protein sequence ID" value="PIY72616.1"/>
    <property type="molecule type" value="Genomic_DNA"/>
</dbReference>
<comment type="caution">
    <text evidence="1">The sequence shown here is derived from an EMBL/GenBank/DDBJ whole genome shotgun (WGS) entry which is preliminary data.</text>
</comment>
<dbReference type="InterPro" id="IPR036751">
    <property type="entry name" value="SpoVG_sf"/>
</dbReference>
<sequence length="98" mass="11089">MIGKISEIQIVPIKPNNGLVGFASFVLNDGLYLGSIGIFTRPEGGYRLTYPTKKVGNRDINIFHPINKEFAEAIEKTVIKKFEDVMNQNDRHNSFNFT</sequence>
<organism evidence="1 2">
    <name type="scientific">Candidatus Roizmanbacteria bacterium CG_4_10_14_0_8_um_filter_33_9</name>
    <dbReference type="NCBI Taxonomy" id="1974826"/>
    <lineage>
        <taxon>Bacteria</taxon>
        <taxon>Candidatus Roizmaniibacteriota</taxon>
    </lineage>
</organism>
<evidence type="ECO:0000313" key="1">
    <source>
        <dbReference type="EMBL" id="PIY72616.1"/>
    </source>
</evidence>
<dbReference type="AlphaFoldDB" id="A0A2M7QKY4"/>
<dbReference type="InterPro" id="IPR007170">
    <property type="entry name" value="SpoVG"/>
</dbReference>
<dbReference type="GO" id="GO:0030435">
    <property type="term" value="P:sporulation resulting in formation of a cellular spore"/>
    <property type="evidence" value="ECO:0007669"/>
    <property type="project" value="InterPro"/>
</dbReference>
<dbReference type="SUPFAM" id="SSF160537">
    <property type="entry name" value="SpoVG-like"/>
    <property type="match status" value="1"/>
</dbReference>
<accession>A0A2M7QKY4</accession>
<gene>
    <name evidence="1" type="ORF">COY87_00015</name>
</gene>
<evidence type="ECO:0000313" key="2">
    <source>
        <dbReference type="Proteomes" id="UP000229401"/>
    </source>
</evidence>
<evidence type="ECO:0008006" key="3">
    <source>
        <dbReference type="Google" id="ProtNLM"/>
    </source>
</evidence>
<name>A0A2M7QKY4_9BACT</name>
<reference evidence="2" key="1">
    <citation type="submission" date="2017-09" db="EMBL/GenBank/DDBJ databases">
        <title>Depth-based differentiation of microbial function through sediment-hosted aquifers and enrichment of novel symbionts in the deep terrestrial subsurface.</title>
        <authorList>
            <person name="Probst A.J."/>
            <person name="Ladd B."/>
            <person name="Jarett J.K."/>
            <person name="Geller-Mcgrath D.E."/>
            <person name="Sieber C.M.K."/>
            <person name="Emerson J.B."/>
            <person name="Anantharaman K."/>
            <person name="Thomas B.C."/>
            <person name="Malmstrom R."/>
            <person name="Stieglmeier M."/>
            <person name="Klingl A."/>
            <person name="Woyke T."/>
            <person name="Ryan C.M."/>
            <person name="Banfield J.F."/>
        </authorList>
    </citation>
    <scope>NUCLEOTIDE SEQUENCE [LARGE SCALE GENOMIC DNA]</scope>
</reference>
<dbReference type="Pfam" id="PF04026">
    <property type="entry name" value="SpoVG"/>
    <property type="match status" value="1"/>
</dbReference>
<dbReference type="Gene3D" id="3.30.1120.40">
    <property type="entry name" value="Stage V sporulation protein G"/>
    <property type="match status" value="1"/>
</dbReference>
<protein>
    <recommendedName>
        <fullName evidence="3">Septation protein spoVG</fullName>
    </recommendedName>
</protein>
<proteinExistence type="predicted"/>